<dbReference type="EMBL" id="JAPHNI010001017">
    <property type="protein sequence ID" value="KAJ8107046.1"/>
    <property type="molecule type" value="Genomic_DNA"/>
</dbReference>
<comment type="caution">
    <text evidence="1">The sequence shown here is derived from an EMBL/GenBank/DDBJ whole genome shotgun (WGS) entry which is preliminary data.</text>
</comment>
<protein>
    <submittedName>
        <fullName evidence="1">Uncharacterized protein</fullName>
    </submittedName>
</protein>
<dbReference type="Proteomes" id="UP001153331">
    <property type="component" value="Unassembled WGS sequence"/>
</dbReference>
<evidence type="ECO:0000313" key="2">
    <source>
        <dbReference type="Proteomes" id="UP001153331"/>
    </source>
</evidence>
<accession>A0ACC2HVD8</accession>
<name>A0ACC2HVD8_9PLEO</name>
<organism evidence="1 2">
    <name type="scientific">Boeremia exigua</name>
    <dbReference type="NCBI Taxonomy" id="749465"/>
    <lineage>
        <taxon>Eukaryota</taxon>
        <taxon>Fungi</taxon>
        <taxon>Dikarya</taxon>
        <taxon>Ascomycota</taxon>
        <taxon>Pezizomycotina</taxon>
        <taxon>Dothideomycetes</taxon>
        <taxon>Pleosporomycetidae</taxon>
        <taxon>Pleosporales</taxon>
        <taxon>Pleosporineae</taxon>
        <taxon>Didymellaceae</taxon>
        <taxon>Boeremia</taxon>
    </lineage>
</organism>
<gene>
    <name evidence="1" type="ORF">OPT61_g9134</name>
</gene>
<reference evidence="1" key="1">
    <citation type="submission" date="2022-11" db="EMBL/GenBank/DDBJ databases">
        <title>Genome Sequence of Boeremia exigua.</title>
        <authorList>
            <person name="Buettner E."/>
        </authorList>
    </citation>
    <scope>NUCLEOTIDE SEQUENCE</scope>
    <source>
        <strain evidence="1">CU02</strain>
    </source>
</reference>
<keyword evidence="2" id="KW-1185">Reference proteome</keyword>
<evidence type="ECO:0000313" key="1">
    <source>
        <dbReference type="EMBL" id="KAJ8107046.1"/>
    </source>
</evidence>
<sequence>MRFSMKKIGLFYTLAVVAVSRVLGPRAGPQGGQHHPPSSLLPTVSQQATALQAISTSRRSPQSLCLGAVTCRGQASGPGTYPLNSGFERHHGPFGDEDYAEKRSSHIPSWIAHVSCVSDENIDPSHSNEASRTMKEIVSLIGDNPSKPLHKLAALCGPVYRGGGALALCIAPTTALFAMVPFEATLRNTFGSGAPSSVLAMFSAFDHLDWGLDDSGDDTLAHEMPYYGGDIPYSELGNSDEFAALIEPGQIAMDTSQFYKDAGAVYQSAPIPTERVLGYSPSRRPDDNTILAFSTYQTPTILGSAANVPASSLPTQYSPAHPPDLVYPYGSHEKNPSTQMIWHHPESVVEVPIVSQPSFCFEQQPESYMPSYAANHYDYQGRDQYGNVLAIPGSSTFQPQQYNQPFPYQPHDRLMIPRQSHDQYKDDLPVPGSSTSQMRQNHQPLPGQPPDQHTDMGRSGSQQSLSSVDSGLVHASTVSLSSQIDGNISCCLCGASFSGKYCKRNLTRHKQTVHPAGEVLMYHCKQPNCRRAYKRSDALRVHQSKKHPGSHPPPRPRR</sequence>
<proteinExistence type="predicted"/>